<dbReference type="Pfam" id="PF07624">
    <property type="entry name" value="PSD2"/>
    <property type="match status" value="1"/>
</dbReference>
<gene>
    <name evidence="7" type="ORF">Pla52n_52970</name>
</gene>
<keyword evidence="5" id="KW-0812">Transmembrane</keyword>
<evidence type="ECO:0000256" key="3">
    <source>
        <dbReference type="ARBA" id="ARBA00023004"/>
    </source>
</evidence>
<evidence type="ECO:0000259" key="6">
    <source>
        <dbReference type="PROSITE" id="PS51007"/>
    </source>
</evidence>
<dbReference type="InterPro" id="IPR011478">
    <property type="entry name" value="DUF1585"/>
</dbReference>
<dbReference type="InterPro" id="IPR009056">
    <property type="entry name" value="Cyt_c-like_dom"/>
</dbReference>
<dbReference type="EMBL" id="SJPN01000007">
    <property type="protein sequence ID" value="TWT94476.1"/>
    <property type="molecule type" value="Genomic_DNA"/>
</dbReference>
<keyword evidence="1 4" id="KW-0349">Heme</keyword>
<dbReference type="PROSITE" id="PS51007">
    <property type="entry name" value="CYTC"/>
    <property type="match status" value="1"/>
</dbReference>
<name>A0A5C6A4W0_9BACT</name>
<dbReference type="Proteomes" id="UP000320176">
    <property type="component" value="Unassembled WGS sequence"/>
</dbReference>
<dbReference type="GO" id="GO:0020037">
    <property type="term" value="F:heme binding"/>
    <property type="evidence" value="ECO:0007669"/>
    <property type="project" value="InterPro"/>
</dbReference>
<evidence type="ECO:0000313" key="8">
    <source>
        <dbReference type="Proteomes" id="UP000320176"/>
    </source>
</evidence>
<feature type="transmembrane region" description="Helical" evidence="5">
    <location>
        <begin position="12"/>
        <end position="36"/>
    </location>
</feature>
<protein>
    <recommendedName>
        <fullName evidence="6">Cytochrome c domain-containing protein</fullName>
    </recommendedName>
</protein>
<evidence type="ECO:0000256" key="2">
    <source>
        <dbReference type="ARBA" id="ARBA00022723"/>
    </source>
</evidence>
<dbReference type="InterPro" id="IPR011429">
    <property type="entry name" value="Cyt_c_Planctomycete-type"/>
</dbReference>
<dbReference type="Pfam" id="PF07627">
    <property type="entry name" value="PSCyt3"/>
    <property type="match status" value="1"/>
</dbReference>
<dbReference type="InterPro" id="IPR013036">
    <property type="entry name" value="DUF1587"/>
</dbReference>
<accession>A0A5C6A4W0</accession>
<dbReference type="Pfam" id="PF07637">
    <property type="entry name" value="PSD5"/>
    <property type="match status" value="1"/>
</dbReference>
<dbReference type="Pfam" id="PF07635">
    <property type="entry name" value="PSCyt1"/>
    <property type="match status" value="1"/>
</dbReference>
<dbReference type="Gene3D" id="1.10.760.10">
    <property type="entry name" value="Cytochrome c-like domain"/>
    <property type="match status" value="1"/>
</dbReference>
<dbReference type="RefSeq" id="WP_146522334.1">
    <property type="nucleotide sequence ID" value="NZ_CP151726.1"/>
</dbReference>
<keyword evidence="5" id="KW-0472">Membrane</keyword>
<dbReference type="Pfam" id="PF07626">
    <property type="entry name" value="PSD3"/>
    <property type="match status" value="1"/>
</dbReference>
<dbReference type="Pfam" id="PF07631">
    <property type="entry name" value="PSD4"/>
    <property type="match status" value="1"/>
</dbReference>
<dbReference type="InterPro" id="IPR013043">
    <property type="entry name" value="DUF1595"/>
</dbReference>
<dbReference type="InterPro" id="IPR013042">
    <property type="entry name" value="DUF1592"/>
</dbReference>
<dbReference type="InterPro" id="IPR013039">
    <property type="entry name" value="DUF1588"/>
</dbReference>
<evidence type="ECO:0000256" key="5">
    <source>
        <dbReference type="SAM" id="Phobius"/>
    </source>
</evidence>
<proteinExistence type="predicted"/>
<sequence precursor="true">MSFIPRTPVRLLLLPYAIVFTLSVITLSVITLSAIAEEPIEQQTATSAASQRPTLATLKATGWERSRFKQHAAEMAPQLADSAEDSALQPNLSAFESSVKPLLIQHCIDCHGPDNTEGNIRVDTLDPDLVNGADTDWWSEIFAVITKGEMPPPDEGELNDADRQQLIDWLSSELHTASIVRRRSGNHSAFRRLTRYEYNYALQDLLGLPYDFAADLPPEAHSDEGFENSSNLLHLSVSQFETYHGIARNALRRATVVGDQPPTRYWGIAMKDAAASEWSKQDKRLRQLQQDLKDDPEKLATELAKLQNEFRASHNGAYYKDLMNGRTAKTEWDYHGARFAFAPNDQPSPIPDSYDCVAVLPNGQGPRLIVELGNQLPDEGTMRVTVRASRVNTETNYVPSLQLMFGWQASNEGRALLKVSSEDTPIYAGPDQPQIVQWDVPLSEIYPRNSVRKTSPMGAIPSPSEYIRLVNSAASPSEIQIDYVQVAAPVYDQWPPESHQRIFFESNNAGDEQAYARETVTKFMTRAWRRPVSEAEIDRKLELFAKMRPQCETFEEAVVEVLATVISSPQFLYITSSPKGIDPTDTEPTSSNDESAQQVAYALASRLSFFLWCSIPDQELLTLADSGRLAEPNMLESQIQRMLDDPRSERFARHFVHQWLDLQLLEFQNFKQNVRGFDPALKDAMLEEPVALFRQILGDNASVLDFLHCDYAMVNERLARHYGLPNVHGNHFRRVPLSDDFRRGGLLTQAGTLAMNSDWPDSHPLKRAIWLLESVLADPPPPPPPAVPQIDLADPEIAKMTLKQRIENHRNHAACMSCHIKIDPWGVAFENYDALGKWRNEINGKPIDASSKLFNRQTLDGMEGLKRFLLQDRQDQFVGATVSKLATYALGRPLSFADRADVEAITAEVRRKGDGLRTIVETIVLSDLFQSMNTPDSHVTSPTTDHQGITP</sequence>
<organism evidence="7 8">
    <name type="scientific">Stieleria varia</name>
    <dbReference type="NCBI Taxonomy" id="2528005"/>
    <lineage>
        <taxon>Bacteria</taxon>
        <taxon>Pseudomonadati</taxon>
        <taxon>Planctomycetota</taxon>
        <taxon>Planctomycetia</taxon>
        <taxon>Pirellulales</taxon>
        <taxon>Pirellulaceae</taxon>
        <taxon>Stieleria</taxon>
    </lineage>
</organism>
<feature type="domain" description="Cytochrome c" evidence="6">
    <location>
        <begin position="86"/>
        <end position="174"/>
    </location>
</feature>
<dbReference type="GO" id="GO:0046872">
    <property type="term" value="F:metal ion binding"/>
    <property type="evidence" value="ECO:0007669"/>
    <property type="project" value="UniProtKB-KW"/>
</dbReference>
<keyword evidence="8" id="KW-1185">Reference proteome</keyword>
<keyword evidence="3 4" id="KW-0408">Iron</keyword>
<dbReference type="OrthoDB" id="175242at2"/>
<evidence type="ECO:0000256" key="4">
    <source>
        <dbReference type="PROSITE-ProRule" id="PRU00433"/>
    </source>
</evidence>
<keyword evidence="2 4" id="KW-0479">Metal-binding</keyword>
<dbReference type="AlphaFoldDB" id="A0A5C6A4W0"/>
<evidence type="ECO:0000256" key="1">
    <source>
        <dbReference type="ARBA" id="ARBA00022617"/>
    </source>
</evidence>
<dbReference type="GO" id="GO:0009055">
    <property type="term" value="F:electron transfer activity"/>
    <property type="evidence" value="ECO:0007669"/>
    <property type="project" value="InterPro"/>
</dbReference>
<comment type="caution">
    <text evidence="7">The sequence shown here is derived from an EMBL/GenBank/DDBJ whole genome shotgun (WGS) entry which is preliminary data.</text>
</comment>
<dbReference type="SUPFAM" id="SSF46626">
    <property type="entry name" value="Cytochrome c"/>
    <property type="match status" value="1"/>
</dbReference>
<evidence type="ECO:0000313" key="7">
    <source>
        <dbReference type="EMBL" id="TWT94476.1"/>
    </source>
</evidence>
<keyword evidence="5" id="KW-1133">Transmembrane helix</keyword>
<dbReference type="InterPro" id="IPR036909">
    <property type="entry name" value="Cyt_c-like_dom_sf"/>
</dbReference>
<reference evidence="7 8" key="1">
    <citation type="submission" date="2019-02" db="EMBL/GenBank/DDBJ databases">
        <title>Deep-cultivation of Planctomycetes and their phenomic and genomic characterization uncovers novel biology.</title>
        <authorList>
            <person name="Wiegand S."/>
            <person name="Jogler M."/>
            <person name="Boedeker C."/>
            <person name="Pinto D."/>
            <person name="Vollmers J."/>
            <person name="Rivas-Marin E."/>
            <person name="Kohn T."/>
            <person name="Peeters S.H."/>
            <person name="Heuer A."/>
            <person name="Rast P."/>
            <person name="Oberbeckmann S."/>
            <person name="Bunk B."/>
            <person name="Jeske O."/>
            <person name="Meyerdierks A."/>
            <person name="Storesund J.E."/>
            <person name="Kallscheuer N."/>
            <person name="Luecker S."/>
            <person name="Lage O.M."/>
            <person name="Pohl T."/>
            <person name="Merkel B.J."/>
            <person name="Hornburger P."/>
            <person name="Mueller R.-W."/>
            <person name="Bruemmer F."/>
            <person name="Labrenz M."/>
            <person name="Spormann A.M."/>
            <person name="Op Den Camp H."/>
            <person name="Overmann J."/>
            <person name="Amann R."/>
            <person name="Jetten M.S.M."/>
            <person name="Mascher T."/>
            <person name="Medema M.H."/>
            <person name="Devos D.P."/>
            <person name="Kaster A.-K."/>
            <person name="Ovreas L."/>
            <person name="Rohde M."/>
            <person name="Galperin M.Y."/>
            <person name="Jogler C."/>
        </authorList>
    </citation>
    <scope>NUCLEOTIDE SEQUENCE [LARGE SCALE GENOMIC DNA]</scope>
    <source>
        <strain evidence="7 8">Pla52n</strain>
    </source>
</reference>